<feature type="region of interest" description="Disordered" evidence="1">
    <location>
        <begin position="263"/>
        <end position="291"/>
    </location>
</feature>
<reference evidence="2 3" key="1">
    <citation type="submission" date="2020-09" db="EMBL/GenBank/DDBJ databases">
        <title>Novel species of Mucilaginibacter isolated from a glacier on the Tibetan Plateau.</title>
        <authorList>
            <person name="Liu Q."/>
            <person name="Xin Y.-H."/>
        </authorList>
    </citation>
    <scope>NUCLEOTIDE SEQUENCE [LARGE SCALE GENOMIC DNA]</scope>
    <source>
        <strain evidence="2 3">CGMCC 1.13878</strain>
    </source>
</reference>
<name>A0ABR7X910_9SPHI</name>
<evidence type="ECO:0000256" key="1">
    <source>
        <dbReference type="SAM" id="MobiDB-lite"/>
    </source>
</evidence>
<dbReference type="RefSeq" id="WP_191176864.1">
    <property type="nucleotide sequence ID" value="NZ_JACWMW010000004.1"/>
</dbReference>
<proteinExistence type="predicted"/>
<feature type="region of interest" description="Disordered" evidence="1">
    <location>
        <begin position="344"/>
        <end position="370"/>
    </location>
</feature>
<evidence type="ECO:0000313" key="2">
    <source>
        <dbReference type="EMBL" id="MBD1387011.1"/>
    </source>
</evidence>
<organism evidence="2 3">
    <name type="scientific">Mucilaginibacter rigui</name>
    <dbReference type="NCBI Taxonomy" id="534635"/>
    <lineage>
        <taxon>Bacteria</taxon>
        <taxon>Pseudomonadati</taxon>
        <taxon>Bacteroidota</taxon>
        <taxon>Sphingobacteriia</taxon>
        <taxon>Sphingobacteriales</taxon>
        <taxon>Sphingobacteriaceae</taxon>
        <taxon>Mucilaginibacter</taxon>
    </lineage>
</organism>
<feature type="region of interest" description="Disordered" evidence="1">
    <location>
        <begin position="394"/>
        <end position="417"/>
    </location>
</feature>
<dbReference type="Proteomes" id="UP000618754">
    <property type="component" value="Unassembled WGS sequence"/>
</dbReference>
<protein>
    <recommendedName>
        <fullName evidence="4">Tetratricopeptide repeat protein</fullName>
    </recommendedName>
</protein>
<gene>
    <name evidence="2" type="ORF">IDJ75_17120</name>
</gene>
<comment type="caution">
    <text evidence="2">The sequence shown here is derived from an EMBL/GenBank/DDBJ whole genome shotgun (WGS) entry which is preliminary data.</text>
</comment>
<evidence type="ECO:0000313" key="3">
    <source>
        <dbReference type="Proteomes" id="UP000618754"/>
    </source>
</evidence>
<evidence type="ECO:0008006" key="4">
    <source>
        <dbReference type="Google" id="ProtNLM"/>
    </source>
</evidence>
<keyword evidence="3" id="KW-1185">Reference proteome</keyword>
<accession>A0ABR7X910</accession>
<sequence>MDQYVDNRQKEILWDILANPANNGAAYTQSLERLVQQHPQSGLLQVLLARTGDKQLLNKASVYYKPRTLYKLINNPGDLPIVDKDAIKYSPEGIVEHSTYSNTNTPADTVIAVIEIAEAEAADTAQEAIIAIDDDNTEEAFAEPIAEISEEPATENEIDNSYVPFVIQQEEVKPEAVGDGDVAQQDIHIAQEPVSLPEPQATEEPVENITGETYTRGSRFPKRDVPSNITIPEPEYPQQQQDIEDDVYDEIVSIEDIGFEAIASEQTAEPLTEARFSDPTAESGPEEEEASAVLFHQPEGVVEPVTDHSKTIEQEDRLILGGIVNTDYLRFDKKLDELRNNTAAEPAKVTEPQQQPPQTEPAAETQGVSRYDDDKMPYTFLWWLNKTRKEHAENLQPYATHNRSTEPDRRQKAGSADELQQQYYENIFSLTSVSGVDREADPAAVAFDPNKKEDIIIERFIHTEPQIKPLSADKLDNENKAKKSSEDLNDFVTETLARIYTDQMLYHKAIATYKKLILKYPEKKLYFAAQIEQLEKKTN</sequence>
<dbReference type="EMBL" id="JACWMW010000004">
    <property type="protein sequence ID" value="MBD1387011.1"/>
    <property type="molecule type" value="Genomic_DNA"/>
</dbReference>